<keyword evidence="2" id="KW-1185">Reference proteome</keyword>
<evidence type="ECO:0000313" key="2">
    <source>
        <dbReference type="Proteomes" id="UP001163321"/>
    </source>
</evidence>
<comment type="caution">
    <text evidence="1">The sequence shown here is derived from an EMBL/GenBank/DDBJ whole genome shotgun (WGS) entry which is preliminary data.</text>
</comment>
<accession>A0ACC0WAV8</accession>
<evidence type="ECO:0000313" key="1">
    <source>
        <dbReference type="EMBL" id="KAI9915461.1"/>
    </source>
</evidence>
<gene>
    <name evidence="1" type="ORF">PsorP6_008242</name>
</gene>
<sequence>MGWSIGGGAPEVAILPPIGAVITPPIGGGPRRPISKGTLSPMLANCCAIPDSCTHEAVKVLASTFFVPYGRLDARATLPATQRALSKRWTSIPSCSSVARRDVAS</sequence>
<proteinExistence type="predicted"/>
<dbReference type="EMBL" id="CM047582">
    <property type="protein sequence ID" value="KAI9915461.1"/>
    <property type="molecule type" value="Genomic_DNA"/>
</dbReference>
<dbReference type="Proteomes" id="UP001163321">
    <property type="component" value="Chromosome 3"/>
</dbReference>
<protein>
    <submittedName>
        <fullName evidence="1">Uncharacterized protein</fullName>
    </submittedName>
</protein>
<name>A0ACC0WAV8_9STRA</name>
<reference evidence="1 2" key="1">
    <citation type="journal article" date="2022" name="bioRxiv">
        <title>The genome of the oomycete Peronosclerospora sorghi, a cosmopolitan pathogen of maize and sorghum, is inflated with dispersed pseudogenes.</title>
        <authorList>
            <person name="Fletcher K."/>
            <person name="Martin F."/>
            <person name="Isakeit T."/>
            <person name="Cavanaugh K."/>
            <person name="Magill C."/>
            <person name="Michelmore R."/>
        </authorList>
    </citation>
    <scope>NUCLEOTIDE SEQUENCE [LARGE SCALE GENOMIC DNA]</scope>
    <source>
        <strain evidence="1">P6</strain>
    </source>
</reference>
<organism evidence="1 2">
    <name type="scientific">Peronosclerospora sorghi</name>
    <dbReference type="NCBI Taxonomy" id="230839"/>
    <lineage>
        <taxon>Eukaryota</taxon>
        <taxon>Sar</taxon>
        <taxon>Stramenopiles</taxon>
        <taxon>Oomycota</taxon>
        <taxon>Peronosporomycetes</taxon>
        <taxon>Peronosporales</taxon>
        <taxon>Peronosporaceae</taxon>
        <taxon>Peronosclerospora</taxon>
    </lineage>
</organism>